<comment type="subcellular location">
    <subcellularLocation>
        <location evidence="1">Membrane</location>
        <topology evidence="1">Multi-pass membrane protein</topology>
    </subcellularLocation>
</comment>
<comment type="caution">
    <text evidence="7">The sequence shown here is derived from an EMBL/GenBank/DDBJ whole genome shotgun (WGS) entry which is preliminary data.</text>
</comment>
<keyword evidence="2 5" id="KW-0812">Transmembrane</keyword>
<keyword evidence="4 5" id="KW-0472">Membrane</keyword>
<evidence type="ECO:0000313" key="8">
    <source>
        <dbReference type="Proteomes" id="UP000305792"/>
    </source>
</evidence>
<keyword evidence="3 5" id="KW-1133">Transmembrane helix</keyword>
<dbReference type="AlphaFoldDB" id="A0A4S8P8M4"/>
<evidence type="ECO:0000313" key="7">
    <source>
        <dbReference type="EMBL" id="THV26550.1"/>
    </source>
</evidence>
<feature type="domain" description="ABC-2 type transporter transmembrane" evidence="6">
    <location>
        <begin position="55"/>
        <end position="192"/>
    </location>
</feature>
<protein>
    <submittedName>
        <fullName evidence="7">ABC transporter permease</fullName>
    </submittedName>
</protein>
<feature type="transmembrane region" description="Helical" evidence="5">
    <location>
        <begin position="93"/>
        <end position="117"/>
    </location>
</feature>
<dbReference type="PANTHER" id="PTHR43027">
    <property type="entry name" value="DOXORUBICIN RESISTANCE ABC TRANSPORTER PERMEASE PROTEIN DRRC-RELATED"/>
    <property type="match status" value="1"/>
</dbReference>
<feature type="transmembrane region" description="Helical" evidence="5">
    <location>
        <begin position="212"/>
        <end position="236"/>
    </location>
</feature>
<dbReference type="RefSeq" id="WP_136531179.1">
    <property type="nucleotide sequence ID" value="NZ_STGX01000014.1"/>
</dbReference>
<feature type="transmembrane region" description="Helical" evidence="5">
    <location>
        <begin position="52"/>
        <end position="72"/>
    </location>
</feature>
<proteinExistence type="predicted"/>
<dbReference type="InterPro" id="IPR013525">
    <property type="entry name" value="ABC2_TM"/>
</dbReference>
<evidence type="ECO:0000259" key="6">
    <source>
        <dbReference type="Pfam" id="PF12698"/>
    </source>
</evidence>
<keyword evidence="8" id="KW-1185">Reference proteome</keyword>
<organism evidence="7 8">
    <name type="scientific">Glycomyces paridis</name>
    <dbReference type="NCBI Taxonomy" id="2126555"/>
    <lineage>
        <taxon>Bacteria</taxon>
        <taxon>Bacillati</taxon>
        <taxon>Actinomycetota</taxon>
        <taxon>Actinomycetes</taxon>
        <taxon>Glycomycetales</taxon>
        <taxon>Glycomycetaceae</taxon>
        <taxon>Glycomyces</taxon>
    </lineage>
</organism>
<name>A0A4S8P8M4_9ACTN</name>
<sequence>MTALALAVAETRLILRDRTVLLTAAILPLLLAVLISRSGIAATAGAPGALAAVQLAMLQLFGLYTTTTMTLAARRQQRYLQRLRTSPASTASIVTGLAAPLVLIVLAQAAIVLAATGWATDSAPVRLDLLVLAFANGAATAVALGFLTASFTKSPEAAQITVLPGMLVIVFGVFAALTPAGETVALLRSAVPGAALAELTRLAWDGPEPGTALLAALARPLAVSLAVAAALSYLAARLFRWRPRS</sequence>
<dbReference type="PANTHER" id="PTHR43027:SF2">
    <property type="entry name" value="TRANSPORT PERMEASE PROTEIN"/>
    <property type="match status" value="1"/>
</dbReference>
<gene>
    <name evidence="7" type="ORF">E9998_18520</name>
</gene>
<dbReference type="GO" id="GO:0140359">
    <property type="term" value="F:ABC-type transporter activity"/>
    <property type="evidence" value="ECO:0007669"/>
    <property type="project" value="InterPro"/>
</dbReference>
<dbReference type="Pfam" id="PF12698">
    <property type="entry name" value="ABC2_membrane_3"/>
    <property type="match status" value="1"/>
</dbReference>
<feature type="transmembrane region" description="Helical" evidence="5">
    <location>
        <begin position="20"/>
        <end position="40"/>
    </location>
</feature>
<feature type="transmembrane region" description="Helical" evidence="5">
    <location>
        <begin position="129"/>
        <end position="148"/>
    </location>
</feature>
<dbReference type="Proteomes" id="UP000305792">
    <property type="component" value="Unassembled WGS sequence"/>
</dbReference>
<dbReference type="EMBL" id="STGX01000014">
    <property type="protein sequence ID" value="THV26550.1"/>
    <property type="molecule type" value="Genomic_DNA"/>
</dbReference>
<evidence type="ECO:0000256" key="1">
    <source>
        <dbReference type="ARBA" id="ARBA00004141"/>
    </source>
</evidence>
<evidence type="ECO:0000256" key="3">
    <source>
        <dbReference type="ARBA" id="ARBA00022989"/>
    </source>
</evidence>
<dbReference type="OrthoDB" id="3399482at2"/>
<dbReference type="GO" id="GO:0016020">
    <property type="term" value="C:membrane"/>
    <property type="evidence" value="ECO:0007669"/>
    <property type="project" value="UniProtKB-SubCell"/>
</dbReference>
<feature type="transmembrane region" description="Helical" evidence="5">
    <location>
        <begin position="160"/>
        <end position="180"/>
    </location>
</feature>
<evidence type="ECO:0000256" key="4">
    <source>
        <dbReference type="ARBA" id="ARBA00023136"/>
    </source>
</evidence>
<accession>A0A4S8P8M4</accession>
<evidence type="ECO:0000256" key="2">
    <source>
        <dbReference type="ARBA" id="ARBA00022692"/>
    </source>
</evidence>
<evidence type="ECO:0000256" key="5">
    <source>
        <dbReference type="SAM" id="Phobius"/>
    </source>
</evidence>
<dbReference type="InterPro" id="IPR052902">
    <property type="entry name" value="ABC-2_transporter"/>
</dbReference>
<reference evidence="7 8" key="1">
    <citation type="journal article" date="2018" name="Int. J. Syst. Evol. Microbiol.">
        <title>Glycomyces paridis sp. nov., isolated from the medicinal plant Paris polyphylla.</title>
        <authorList>
            <person name="Fang X.M."/>
            <person name="Bai J.L."/>
            <person name="Su J."/>
            <person name="Zhao L.L."/>
            <person name="Liu H.Y."/>
            <person name="Ma B.P."/>
            <person name="Zhang Y.Q."/>
            <person name="Yu L.Y."/>
        </authorList>
    </citation>
    <scope>NUCLEOTIDE SEQUENCE [LARGE SCALE GENOMIC DNA]</scope>
    <source>
        <strain evidence="7 8">CPCC 204357</strain>
    </source>
</reference>